<keyword evidence="1" id="KW-0597">Phosphoprotein</keyword>
<dbReference type="SUPFAM" id="SSF68906">
    <property type="entry name" value="SAP domain"/>
    <property type="match status" value="1"/>
</dbReference>
<dbReference type="Proteomes" id="UP000011087">
    <property type="component" value="Unassembled WGS sequence"/>
</dbReference>
<dbReference type="InterPro" id="IPR036361">
    <property type="entry name" value="SAP_dom_sf"/>
</dbReference>
<dbReference type="GeneID" id="17299209"/>
<organism evidence="6">
    <name type="scientific">Guillardia theta (strain CCMP2712)</name>
    <name type="common">Cryptophyte</name>
    <dbReference type="NCBI Taxonomy" id="905079"/>
    <lineage>
        <taxon>Eukaryota</taxon>
        <taxon>Cryptophyceae</taxon>
        <taxon>Pyrenomonadales</taxon>
        <taxon>Geminigeraceae</taxon>
        <taxon>Guillardia</taxon>
    </lineage>
</organism>
<dbReference type="RefSeq" id="XP_005829421.1">
    <property type="nucleotide sequence ID" value="XM_005829364.1"/>
</dbReference>
<dbReference type="PaxDb" id="55529-EKX42441"/>
<dbReference type="OrthoDB" id="79455at2759"/>
<dbReference type="Pfam" id="PF02037">
    <property type="entry name" value="SAP"/>
    <property type="match status" value="1"/>
</dbReference>
<reference evidence="7" key="3">
    <citation type="submission" date="2016-03" db="UniProtKB">
        <authorList>
            <consortium name="EnsemblProtists"/>
        </authorList>
    </citation>
    <scope>IDENTIFICATION</scope>
</reference>
<dbReference type="Pfam" id="PF00013">
    <property type="entry name" value="KH_1"/>
    <property type="match status" value="1"/>
</dbReference>
<dbReference type="Gene3D" id="3.30.1370.10">
    <property type="entry name" value="K Homology domain, type 1"/>
    <property type="match status" value="1"/>
</dbReference>
<dbReference type="PROSITE" id="PS50800">
    <property type="entry name" value="SAP"/>
    <property type="match status" value="1"/>
</dbReference>
<reference evidence="8" key="2">
    <citation type="submission" date="2012-11" db="EMBL/GenBank/DDBJ databases">
        <authorList>
            <person name="Kuo A."/>
            <person name="Curtis B.A."/>
            <person name="Tanifuji G."/>
            <person name="Burki F."/>
            <person name="Gruber A."/>
            <person name="Irimia M."/>
            <person name="Maruyama S."/>
            <person name="Arias M.C."/>
            <person name="Ball S.G."/>
            <person name="Gile G.H."/>
            <person name="Hirakawa Y."/>
            <person name="Hopkins J.F."/>
            <person name="Rensing S.A."/>
            <person name="Schmutz J."/>
            <person name="Symeonidi A."/>
            <person name="Elias M."/>
            <person name="Eveleigh R.J."/>
            <person name="Herman E.K."/>
            <person name="Klute M.J."/>
            <person name="Nakayama T."/>
            <person name="Obornik M."/>
            <person name="Reyes-Prieto A."/>
            <person name="Armbrust E.V."/>
            <person name="Aves S.J."/>
            <person name="Beiko R.G."/>
            <person name="Coutinho P."/>
            <person name="Dacks J.B."/>
            <person name="Durnford D.G."/>
            <person name="Fast N.M."/>
            <person name="Green B.R."/>
            <person name="Grisdale C."/>
            <person name="Hempe F."/>
            <person name="Henrissat B."/>
            <person name="Hoppner M.P."/>
            <person name="Ishida K.-I."/>
            <person name="Kim E."/>
            <person name="Koreny L."/>
            <person name="Kroth P.G."/>
            <person name="Liu Y."/>
            <person name="Malik S.-B."/>
            <person name="Maier U.G."/>
            <person name="McRose D."/>
            <person name="Mock T."/>
            <person name="Neilson J.A."/>
            <person name="Onodera N.T."/>
            <person name="Poole A.M."/>
            <person name="Pritham E.J."/>
            <person name="Richards T.A."/>
            <person name="Rocap G."/>
            <person name="Roy S.W."/>
            <person name="Sarai C."/>
            <person name="Schaack S."/>
            <person name="Shirato S."/>
            <person name="Slamovits C.H."/>
            <person name="Spencer D.F."/>
            <person name="Suzuki S."/>
            <person name="Worden A.Z."/>
            <person name="Zauner S."/>
            <person name="Barry K."/>
            <person name="Bell C."/>
            <person name="Bharti A.K."/>
            <person name="Crow J.A."/>
            <person name="Grimwood J."/>
            <person name="Kramer R."/>
            <person name="Lindquist E."/>
            <person name="Lucas S."/>
            <person name="Salamov A."/>
            <person name="McFadden G.I."/>
            <person name="Lane C.E."/>
            <person name="Keeling P.J."/>
            <person name="Gray M.W."/>
            <person name="Grigoriev I.V."/>
            <person name="Archibald J.M."/>
        </authorList>
    </citation>
    <scope>NUCLEOTIDE SEQUENCE</scope>
    <source>
        <strain evidence="8">CCMP2712</strain>
    </source>
</reference>
<dbReference type="PROSITE" id="PS50084">
    <property type="entry name" value="KH_TYPE_1"/>
    <property type="match status" value="1"/>
</dbReference>
<dbReference type="SUPFAM" id="SSF54791">
    <property type="entry name" value="Eukaryotic type KH-domain (KH-domain type I)"/>
    <property type="match status" value="1"/>
</dbReference>
<dbReference type="GO" id="GO:0003723">
    <property type="term" value="F:RNA binding"/>
    <property type="evidence" value="ECO:0007669"/>
    <property type="project" value="UniProtKB-UniRule"/>
</dbReference>
<dbReference type="GO" id="GO:0005634">
    <property type="term" value="C:nucleus"/>
    <property type="evidence" value="ECO:0007669"/>
    <property type="project" value="TreeGrafter"/>
</dbReference>
<dbReference type="SMART" id="SM00513">
    <property type="entry name" value="SAP"/>
    <property type="match status" value="1"/>
</dbReference>
<feature type="region of interest" description="Disordered" evidence="4">
    <location>
        <begin position="257"/>
        <end position="276"/>
    </location>
</feature>
<evidence type="ECO:0000313" key="6">
    <source>
        <dbReference type="EMBL" id="EKX42441.1"/>
    </source>
</evidence>
<gene>
    <name evidence="6" type="ORF">GUITHDRAFT_164089</name>
</gene>
<feature type="compositionally biased region" description="Basic and acidic residues" evidence="4">
    <location>
        <begin position="265"/>
        <end position="274"/>
    </location>
</feature>
<dbReference type="EnsemblProtists" id="EKX42441">
    <property type="protein sequence ID" value="EKX42441"/>
    <property type="gene ID" value="GUITHDRAFT_164089"/>
</dbReference>
<dbReference type="PANTHER" id="PTHR46551">
    <property type="entry name" value="SAP DOMAIN-CONTAINING RIBONUCLEOPROTEIN"/>
    <property type="match status" value="1"/>
</dbReference>
<keyword evidence="8" id="KW-1185">Reference proteome</keyword>
<dbReference type="CDD" id="cd00105">
    <property type="entry name" value="KH-I"/>
    <property type="match status" value="1"/>
</dbReference>
<dbReference type="EMBL" id="JH993016">
    <property type="protein sequence ID" value="EKX42441.1"/>
    <property type="molecule type" value="Genomic_DNA"/>
</dbReference>
<evidence type="ECO:0000256" key="4">
    <source>
        <dbReference type="SAM" id="MobiDB-lite"/>
    </source>
</evidence>
<keyword evidence="3" id="KW-0694">RNA-binding</keyword>
<dbReference type="KEGG" id="gtt:GUITHDRAFT_164089"/>
<protein>
    <recommendedName>
        <fullName evidence="5">SAP domain-containing protein</fullName>
    </recommendedName>
</protein>
<feature type="region of interest" description="Disordered" evidence="4">
    <location>
        <begin position="39"/>
        <end position="153"/>
    </location>
</feature>
<accession>L1J1Q7</accession>
<dbReference type="STRING" id="905079.L1J1Q7"/>
<reference evidence="6 8" key="1">
    <citation type="journal article" date="2012" name="Nature">
        <title>Algal genomes reveal evolutionary mosaicism and the fate of nucleomorphs.</title>
        <authorList>
            <consortium name="DOE Joint Genome Institute"/>
            <person name="Curtis B.A."/>
            <person name="Tanifuji G."/>
            <person name="Burki F."/>
            <person name="Gruber A."/>
            <person name="Irimia M."/>
            <person name="Maruyama S."/>
            <person name="Arias M.C."/>
            <person name="Ball S.G."/>
            <person name="Gile G.H."/>
            <person name="Hirakawa Y."/>
            <person name="Hopkins J.F."/>
            <person name="Kuo A."/>
            <person name="Rensing S.A."/>
            <person name="Schmutz J."/>
            <person name="Symeonidi A."/>
            <person name="Elias M."/>
            <person name="Eveleigh R.J."/>
            <person name="Herman E.K."/>
            <person name="Klute M.J."/>
            <person name="Nakayama T."/>
            <person name="Obornik M."/>
            <person name="Reyes-Prieto A."/>
            <person name="Armbrust E.V."/>
            <person name="Aves S.J."/>
            <person name="Beiko R.G."/>
            <person name="Coutinho P."/>
            <person name="Dacks J.B."/>
            <person name="Durnford D.G."/>
            <person name="Fast N.M."/>
            <person name="Green B.R."/>
            <person name="Grisdale C.J."/>
            <person name="Hempel F."/>
            <person name="Henrissat B."/>
            <person name="Hoppner M.P."/>
            <person name="Ishida K."/>
            <person name="Kim E."/>
            <person name="Koreny L."/>
            <person name="Kroth P.G."/>
            <person name="Liu Y."/>
            <person name="Malik S.B."/>
            <person name="Maier U.G."/>
            <person name="McRose D."/>
            <person name="Mock T."/>
            <person name="Neilson J.A."/>
            <person name="Onodera N.T."/>
            <person name="Poole A.M."/>
            <person name="Pritham E.J."/>
            <person name="Richards T.A."/>
            <person name="Rocap G."/>
            <person name="Roy S.W."/>
            <person name="Sarai C."/>
            <person name="Schaack S."/>
            <person name="Shirato S."/>
            <person name="Slamovits C.H."/>
            <person name="Spencer D.F."/>
            <person name="Suzuki S."/>
            <person name="Worden A.Z."/>
            <person name="Zauner S."/>
            <person name="Barry K."/>
            <person name="Bell C."/>
            <person name="Bharti A.K."/>
            <person name="Crow J.A."/>
            <person name="Grimwood J."/>
            <person name="Kramer R."/>
            <person name="Lindquist E."/>
            <person name="Lucas S."/>
            <person name="Salamov A."/>
            <person name="McFadden G.I."/>
            <person name="Lane C.E."/>
            <person name="Keeling P.J."/>
            <person name="Gray M.W."/>
            <person name="Grigoriev I.V."/>
            <person name="Archibald J.M."/>
        </authorList>
    </citation>
    <scope>NUCLEOTIDE SEQUENCE</scope>
    <source>
        <strain evidence="6 8">CCMP2712</strain>
    </source>
</reference>
<dbReference type="InterPro" id="IPR052240">
    <property type="entry name" value="SAP_domain_ribonucleoprotein"/>
</dbReference>
<dbReference type="PANTHER" id="PTHR46551:SF1">
    <property type="entry name" value="SAP DOMAIN-CONTAINING RIBONUCLEOPROTEIN"/>
    <property type="match status" value="1"/>
</dbReference>
<comment type="similarity">
    <text evidence="2">Belongs to the SAP domain-containing ribonucleoprotein family.</text>
</comment>
<sequence>MDSSRIATMKVVELRKELEQRGLDCKGLKAELVNRLQHAVENEMQEQPQEPENQDAGDASLTDEALQQGNDAVQPYKHVQPSESEHNREAPITSSTYFQSEDACAAPHQGISVDPDQNGTPMVPNQAMQTAEENKKRPATELEGPGSVDAFKPQKDDASLNAFKRHKSYVDEPLPERNEALLDLSQAPADPSHLSANISQSPKGCRVQIVHTVTRAGRFEPRPIEITGTSPQFEAIRKLIADKLALPLSSIYDITSNTTGTGSAGHERPPHSSERSSSIYNMLEEKTQAMDQKPIPVEEDRKRALPANVSRNEPCSQTITIPNAKVGFVVGKNASSLRNLEMYFGTRVFIARECPSGPFSAVERTKDHILSQIQQGNCGALVVPLSSSPGYSQQQHYDHFVLPVH</sequence>
<dbReference type="GO" id="GO:0016973">
    <property type="term" value="P:poly(A)+ mRNA export from nucleus"/>
    <property type="evidence" value="ECO:0007669"/>
    <property type="project" value="TreeGrafter"/>
</dbReference>
<evidence type="ECO:0000256" key="1">
    <source>
        <dbReference type="ARBA" id="ARBA00022553"/>
    </source>
</evidence>
<dbReference type="InterPro" id="IPR036612">
    <property type="entry name" value="KH_dom_type_1_sf"/>
</dbReference>
<dbReference type="InterPro" id="IPR004088">
    <property type="entry name" value="KH_dom_type_1"/>
</dbReference>
<evidence type="ECO:0000259" key="5">
    <source>
        <dbReference type="PROSITE" id="PS50800"/>
    </source>
</evidence>
<dbReference type="Gene3D" id="1.10.720.30">
    <property type="entry name" value="SAP domain"/>
    <property type="match status" value="1"/>
</dbReference>
<dbReference type="AlphaFoldDB" id="L1J1Q7"/>
<proteinExistence type="inferred from homology"/>
<dbReference type="InterPro" id="IPR003034">
    <property type="entry name" value="SAP_dom"/>
</dbReference>
<evidence type="ECO:0000256" key="3">
    <source>
        <dbReference type="PROSITE-ProRule" id="PRU00117"/>
    </source>
</evidence>
<dbReference type="SMART" id="SM00322">
    <property type="entry name" value="KH"/>
    <property type="match status" value="1"/>
</dbReference>
<evidence type="ECO:0000313" key="7">
    <source>
        <dbReference type="EnsemblProtists" id="EKX42441"/>
    </source>
</evidence>
<dbReference type="HOGENOM" id="CLU_680526_0_0_1"/>
<evidence type="ECO:0000256" key="2">
    <source>
        <dbReference type="ARBA" id="ARBA00046328"/>
    </source>
</evidence>
<feature type="domain" description="SAP" evidence="5">
    <location>
        <begin position="6"/>
        <end position="40"/>
    </location>
</feature>
<name>L1J1Q7_GUITC</name>
<dbReference type="InterPro" id="IPR004087">
    <property type="entry name" value="KH_dom"/>
</dbReference>
<evidence type="ECO:0000313" key="8">
    <source>
        <dbReference type="Proteomes" id="UP000011087"/>
    </source>
</evidence>